<feature type="transmembrane region" description="Helical" evidence="1">
    <location>
        <begin position="126"/>
        <end position="147"/>
    </location>
</feature>
<dbReference type="RefSeq" id="WP_014026937.1">
    <property type="nucleotide sequence ID" value="NC_015931.1"/>
</dbReference>
<dbReference type="OrthoDB" id="100386at2157"/>
<keyword evidence="1" id="KW-0812">Transmembrane</keyword>
<dbReference type="EMBL" id="CP002838">
    <property type="protein sequence ID" value="AEM39260.1"/>
    <property type="molecule type" value="Genomic_DNA"/>
</dbReference>
<dbReference type="Proteomes" id="UP000001037">
    <property type="component" value="Chromosome"/>
</dbReference>
<gene>
    <name evidence="2" type="ordered locus">Pyrfu_1402</name>
</gene>
<feature type="transmembrane region" description="Helical" evidence="1">
    <location>
        <begin position="6"/>
        <end position="27"/>
    </location>
</feature>
<dbReference type="InParanoid" id="G0EGW2"/>
<dbReference type="HOGENOM" id="CLU_1280846_0_0_2"/>
<feature type="transmembrane region" description="Helical" evidence="1">
    <location>
        <begin position="48"/>
        <end position="65"/>
    </location>
</feature>
<dbReference type="eggNOG" id="arCOG01879">
    <property type="taxonomic scope" value="Archaea"/>
</dbReference>
<evidence type="ECO:0008006" key="4">
    <source>
        <dbReference type="Google" id="ProtNLM"/>
    </source>
</evidence>
<feature type="transmembrane region" description="Helical" evidence="1">
    <location>
        <begin position="100"/>
        <end position="120"/>
    </location>
</feature>
<sequence length="218" mass="23507">MLAVHEAIAGGVMALYTLIFVNSLSVLHMRMLEKGIPENLAVYINRKIIHAFTAGIVTLITPLMFNTPFVPLALSLVLAGILAIVRRKGGMKWFQTSDDANEITFPIAWGLSMTIVWMFTHDMYQAILPALYISFGDAVTGFARAVVIKRREKHWIGNLAMAAVTIPLGVAILGPMGALVGIAAAIAERIDKPIDDNIAVATVATVSILVLCAALCQH</sequence>
<organism evidence="2 3">
    <name type="scientific">Pyrolobus fumarii (strain DSM 11204 / 1A)</name>
    <dbReference type="NCBI Taxonomy" id="694429"/>
    <lineage>
        <taxon>Archaea</taxon>
        <taxon>Thermoproteota</taxon>
        <taxon>Thermoprotei</taxon>
        <taxon>Desulfurococcales</taxon>
        <taxon>Pyrodictiaceae</taxon>
        <taxon>Pyrolobus</taxon>
    </lineage>
</organism>
<dbReference type="AlphaFoldDB" id="G0EGW2"/>
<feature type="transmembrane region" description="Helical" evidence="1">
    <location>
        <begin position="71"/>
        <end position="88"/>
    </location>
</feature>
<keyword evidence="3" id="KW-1185">Reference proteome</keyword>
<name>G0EGW2_PYRF1</name>
<evidence type="ECO:0000256" key="1">
    <source>
        <dbReference type="SAM" id="Phobius"/>
    </source>
</evidence>
<feature type="transmembrane region" description="Helical" evidence="1">
    <location>
        <begin position="198"/>
        <end position="216"/>
    </location>
</feature>
<accession>G0EGW2</accession>
<feature type="transmembrane region" description="Helical" evidence="1">
    <location>
        <begin position="159"/>
        <end position="186"/>
    </location>
</feature>
<dbReference type="STRING" id="694429.Pyrfu_1402"/>
<keyword evidence="1" id="KW-1133">Transmembrane helix</keyword>
<dbReference type="GeneID" id="11138588"/>
<evidence type="ECO:0000313" key="2">
    <source>
        <dbReference type="EMBL" id="AEM39260.1"/>
    </source>
</evidence>
<proteinExistence type="predicted"/>
<keyword evidence="1" id="KW-0472">Membrane</keyword>
<evidence type="ECO:0000313" key="3">
    <source>
        <dbReference type="Proteomes" id="UP000001037"/>
    </source>
</evidence>
<reference evidence="2 3" key="1">
    <citation type="journal article" date="2011" name="Stand. Genomic Sci.">
        <title>Complete genome sequence of the hyperthermophilic chemolithoautotroph Pyrolobus fumarii type strain (1A).</title>
        <authorList>
            <person name="Anderson I."/>
            <person name="Goker M."/>
            <person name="Nolan M."/>
            <person name="Lucas S."/>
            <person name="Hammon N."/>
            <person name="Deshpande S."/>
            <person name="Cheng J.F."/>
            <person name="Tapia R."/>
            <person name="Han C."/>
            <person name="Goodwin L."/>
            <person name="Pitluck S."/>
            <person name="Huntemann M."/>
            <person name="Liolios K."/>
            <person name="Ivanova N."/>
            <person name="Pagani I."/>
            <person name="Mavromatis K."/>
            <person name="Ovchinikova G."/>
            <person name="Pati A."/>
            <person name="Chen A."/>
            <person name="Palaniappan K."/>
            <person name="Land M."/>
            <person name="Hauser L."/>
            <person name="Brambilla E.M."/>
            <person name="Huber H."/>
            <person name="Yasawong M."/>
            <person name="Rohde M."/>
            <person name="Spring S."/>
            <person name="Abt B."/>
            <person name="Sikorski J."/>
            <person name="Wirth R."/>
            <person name="Detter J.C."/>
            <person name="Woyke T."/>
            <person name="Bristow J."/>
            <person name="Eisen J.A."/>
            <person name="Markowitz V."/>
            <person name="Hugenholtz P."/>
            <person name="Kyrpides N.C."/>
            <person name="Klenk H.P."/>
            <person name="Lapidus A."/>
        </authorList>
    </citation>
    <scope>NUCLEOTIDE SEQUENCE [LARGE SCALE GENOMIC DNA]</scope>
    <source>
        <strain evidence="3">DSM 11204 / 1A</strain>
    </source>
</reference>
<protein>
    <recommendedName>
        <fullName evidence="4">Dolichol kinase</fullName>
    </recommendedName>
</protein>
<dbReference type="KEGG" id="pfm:Pyrfu_1402"/>